<dbReference type="Proteomes" id="UP000038045">
    <property type="component" value="Unplaced"/>
</dbReference>
<protein>
    <submittedName>
        <fullName evidence="2">SEA domain-containing protein</fullName>
    </submittedName>
</protein>
<name>A0A0N5A3G2_PARTI</name>
<proteinExistence type="predicted"/>
<sequence length="192" mass="21716">MNTEHNVSKNKHYDRKDSVSIETTIDIDTSNQATYVIKSSTRNSNPFSSITANNLSFDNQQPDSGCGCDSADISYQASFPIFNFNIKSNGKECNNGDDQDNYEINEINKTISSKFYIGEEYDEDTCVSANITLHSPLAPSLDNFTSTTNYDYEFFDSSIREFLDKAKEEFKQKWDNPAQVSIIKSTIIITKL</sequence>
<evidence type="ECO:0000313" key="1">
    <source>
        <dbReference type="Proteomes" id="UP000038045"/>
    </source>
</evidence>
<dbReference type="STRING" id="131310.A0A0N5A3G2"/>
<accession>A0A0N5A3G2</accession>
<dbReference type="WBParaSite" id="PTRK_0001616700.1">
    <property type="protein sequence ID" value="PTRK_0001616700.1"/>
    <property type="gene ID" value="PTRK_0001616700"/>
</dbReference>
<keyword evidence="1" id="KW-1185">Reference proteome</keyword>
<evidence type="ECO:0000313" key="2">
    <source>
        <dbReference type="WBParaSite" id="PTRK_0001616700.1"/>
    </source>
</evidence>
<reference evidence="2" key="1">
    <citation type="submission" date="2017-02" db="UniProtKB">
        <authorList>
            <consortium name="WormBaseParasite"/>
        </authorList>
    </citation>
    <scope>IDENTIFICATION</scope>
</reference>
<organism evidence="1 2">
    <name type="scientific">Parastrongyloides trichosuri</name>
    <name type="common">Possum-specific nematode worm</name>
    <dbReference type="NCBI Taxonomy" id="131310"/>
    <lineage>
        <taxon>Eukaryota</taxon>
        <taxon>Metazoa</taxon>
        <taxon>Ecdysozoa</taxon>
        <taxon>Nematoda</taxon>
        <taxon>Chromadorea</taxon>
        <taxon>Rhabditida</taxon>
        <taxon>Tylenchina</taxon>
        <taxon>Panagrolaimomorpha</taxon>
        <taxon>Strongyloidoidea</taxon>
        <taxon>Strongyloididae</taxon>
        <taxon>Parastrongyloides</taxon>
    </lineage>
</organism>
<dbReference type="AlphaFoldDB" id="A0A0N5A3G2"/>